<evidence type="ECO:0000313" key="3">
    <source>
        <dbReference type="Proteomes" id="UP000462435"/>
    </source>
</evidence>
<dbReference type="EMBL" id="WNDX01000027">
    <property type="protein sequence ID" value="KAF1045783.1"/>
    <property type="molecule type" value="Genomic_DNA"/>
</dbReference>
<protein>
    <recommendedName>
        <fullName evidence="4">Lipoprotein</fullName>
    </recommendedName>
</protein>
<evidence type="ECO:0000256" key="1">
    <source>
        <dbReference type="SAM" id="SignalP"/>
    </source>
</evidence>
<comment type="caution">
    <text evidence="2">The sequence shown here is derived from an EMBL/GenBank/DDBJ whole genome shotgun (WGS) entry which is preliminary data.</text>
</comment>
<reference evidence="3" key="1">
    <citation type="journal article" date="2020" name="MBio">
        <title>Horizontal gene transfer to a defensive symbiont with a reduced genome amongst a multipartite beetle microbiome.</title>
        <authorList>
            <person name="Waterworth S.C."/>
            <person name="Florez L.V."/>
            <person name="Rees E.R."/>
            <person name="Hertweck C."/>
            <person name="Kaltenpoth M."/>
            <person name="Kwan J.C."/>
        </authorList>
    </citation>
    <scope>NUCLEOTIDE SEQUENCE [LARGE SCALE GENOMIC DNA]</scope>
</reference>
<sequence>MFRISVLSIALLLGGCASITGSQTQPISVQTTQGSMIISGATCTLSNDAGKWFLKTPGSVTVKKSTGDMTVECIKSDVSGRENVVSKANTNVWGNILIGGLIGYAVDRNSGAGFDYPESVTIKLSPGGAGAIAGAARAHRASPTASGRP</sequence>
<gene>
    <name evidence="2" type="ORF">GAK35_01273</name>
</gene>
<evidence type="ECO:0008006" key="4">
    <source>
        <dbReference type="Google" id="ProtNLM"/>
    </source>
</evidence>
<evidence type="ECO:0000313" key="2">
    <source>
        <dbReference type="EMBL" id="KAF1045783.1"/>
    </source>
</evidence>
<dbReference type="AlphaFoldDB" id="A0A7V8FYK7"/>
<organism evidence="2 3">
    <name type="scientific">Herbaspirillum frisingense</name>
    <dbReference type="NCBI Taxonomy" id="92645"/>
    <lineage>
        <taxon>Bacteria</taxon>
        <taxon>Pseudomonadati</taxon>
        <taxon>Pseudomonadota</taxon>
        <taxon>Betaproteobacteria</taxon>
        <taxon>Burkholderiales</taxon>
        <taxon>Oxalobacteraceae</taxon>
        <taxon>Herbaspirillum</taxon>
    </lineage>
</organism>
<keyword evidence="1" id="KW-0732">Signal</keyword>
<dbReference type="Proteomes" id="UP000462435">
    <property type="component" value="Unassembled WGS sequence"/>
</dbReference>
<proteinExistence type="predicted"/>
<accession>A0A7V8FYK7</accession>
<name>A0A7V8FYK7_9BURK</name>
<feature type="signal peptide" evidence="1">
    <location>
        <begin position="1"/>
        <end position="22"/>
    </location>
</feature>
<dbReference type="PROSITE" id="PS51257">
    <property type="entry name" value="PROKAR_LIPOPROTEIN"/>
    <property type="match status" value="1"/>
</dbReference>
<feature type="chain" id="PRO_5030545232" description="Lipoprotein" evidence="1">
    <location>
        <begin position="23"/>
        <end position="149"/>
    </location>
</feature>